<organism evidence="2 3">
    <name type="scientific">Deinococcus caeni</name>
    <dbReference type="NCBI Taxonomy" id="569127"/>
    <lineage>
        <taxon>Bacteria</taxon>
        <taxon>Thermotogati</taxon>
        <taxon>Deinococcota</taxon>
        <taxon>Deinococci</taxon>
        <taxon>Deinococcales</taxon>
        <taxon>Deinococcaceae</taxon>
        <taxon>Deinococcus</taxon>
    </lineage>
</organism>
<gene>
    <name evidence="2" type="ORF">Dcae01_01142</name>
</gene>
<proteinExistence type="predicted"/>
<evidence type="ECO:0008006" key="4">
    <source>
        <dbReference type="Google" id="ProtNLM"/>
    </source>
</evidence>
<dbReference type="Proteomes" id="UP001423409">
    <property type="component" value="Unassembled WGS sequence"/>
</dbReference>
<keyword evidence="3" id="KW-1185">Reference proteome</keyword>
<comment type="caution">
    <text evidence="2">The sequence shown here is derived from an EMBL/GenBank/DDBJ whole genome shotgun (WGS) entry which is preliminary data.</text>
</comment>
<dbReference type="EMBL" id="BAABQU010000011">
    <property type="protein sequence ID" value="GAA5439639.1"/>
    <property type="molecule type" value="Genomic_DNA"/>
</dbReference>
<reference evidence="2 3" key="1">
    <citation type="submission" date="2024-02" db="EMBL/GenBank/DDBJ databases">
        <title>Deinococcus caeni NBRC 101312.</title>
        <authorList>
            <person name="Ichikawa N."/>
            <person name="Katano-Makiyama Y."/>
            <person name="Hidaka K."/>
        </authorList>
    </citation>
    <scope>NUCLEOTIDE SEQUENCE [LARGE SCALE GENOMIC DNA]</scope>
    <source>
        <strain evidence="2 3">NBRC 101312</strain>
    </source>
</reference>
<keyword evidence="1" id="KW-0732">Signal</keyword>
<name>A0ABP9UD33_9DEIO</name>
<evidence type="ECO:0000313" key="3">
    <source>
        <dbReference type="Proteomes" id="UP001423409"/>
    </source>
</evidence>
<evidence type="ECO:0000313" key="2">
    <source>
        <dbReference type="EMBL" id="GAA5439639.1"/>
    </source>
</evidence>
<accession>A0ABP9UD33</accession>
<evidence type="ECO:0000256" key="1">
    <source>
        <dbReference type="SAM" id="SignalP"/>
    </source>
</evidence>
<feature type="chain" id="PRO_5045316159" description="Lipoprotein" evidence="1">
    <location>
        <begin position="32"/>
        <end position="162"/>
    </location>
</feature>
<sequence>MCGPYALRMTLRVLPAALLLPVLMASCAPVASLLATREEQGPPPRQAGPLTVGDTWTVGGPIDSRSVAATIGIEDLVDVPGGTASVNERDRLDAFAAGREGFGLARYDPDRRYLTFSWVGTGNTTYVCEVTTLLSLPYQGRLTMQRGGQTVATGTCEANVSR</sequence>
<feature type="signal peptide" evidence="1">
    <location>
        <begin position="1"/>
        <end position="31"/>
    </location>
</feature>
<protein>
    <recommendedName>
        <fullName evidence="4">Lipoprotein</fullName>
    </recommendedName>
</protein>